<dbReference type="RefSeq" id="XP_056039904.1">
    <property type="nucleotide sequence ID" value="XM_056191109.1"/>
</dbReference>
<gene>
    <name evidence="7" type="ORF">POJ06DRAFT_48207</name>
</gene>
<evidence type="ECO:0000313" key="8">
    <source>
        <dbReference type="Proteomes" id="UP001217417"/>
    </source>
</evidence>
<evidence type="ECO:0000256" key="5">
    <source>
        <dbReference type="SAM" id="Phobius"/>
    </source>
</evidence>
<keyword evidence="5" id="KW-0472">Membrane</keyword>
<keyword evidence="4" id="KW-0503">Monooxygenase</keyword>
<dbReference type="Gene3D" id="3.50.50.60">
    <property type="entry name" value="FAD/NAD(P)-binding domain"/>
    <property type="match status" value="1"/>
</dbReference>
<evidence type="ECO:0000313" key="7">
    <source>
        <dbReference type="EMBL" id="KAJ8096454.1"/>
    </source>
</evidence>
<keyword evidence="5" id="KW-1133">Transmembrane helix</keyword>
<keyword evidence="2" id="KW-0274">FAD</keyword>
<reference evidence="7" key="1">
    <citation type="submission" date="2023-03" db="EMBL/GenBank/DDBJ databases">
        <title>Near-Complete genome sequence of Lipomyces tetrasporous NRRL Y-64009, an oleaginous yeast capable of growing on lignocellulosic hydrolysates.</title>
        <authorList>
            <consortium name="Lawrence Berkeley National Laboratory"/>
            <person name="Jagtap S.S."/>
            <person name="Liu J.-J."/>
            <person name="Walukiewicz H.E."/>
            <person name="Pangilinan J."/>
            <person name="Lipzen A."/>
            <person name="Ahrendt S."/>
            <person name="Koriabine M."/>
            <person name="Cobaugh K."/>
            <person name="Salamov A."/>
            <person name="Yoshinaga Y."/>
            <person name="Ng V."/>
            <person name="Daum C."/>
            <person name="Grigoriev I.V."/>
            <person name="Slininger P.J."/>
            <person name="Dien B.S."/>
            <person name="Jin Y.-S."/>
            <person name="Rao C.V."/>
        </authorList>
    </citation>
    <scope>NUCLEOTIDE SEQUENCE</scope>
    <source>
        <strain evidence="7">NRRL Y-64009</strain>
    </source>
</reference>
<dbReference type="PANTHER" id="PTHR46972:SF1">
    <property type="entry name" value="FAD DEPENDENT OXIDOREDUCTASE DOMAIN-CONTAINING PROTEIN"/>
    <property type="match status" value="1"/>
</dbReference>
<keyword evidence="3" id="KW-0560">Oxidoreductase</keyword>
<dbReference type="PRINTS" id="PR00420">
    <property type="entry name" value="RNGMNOXGNASE"/>
</dbReference>
<protein>
    <recommendedName>
        <fullName evidence="6">FAD-binding domain-containing protein</fullName>
    </recommendedName>
</protein>
<organism evidence="7 8">
    <name type="scientific">Lipomyces tetrasporus</name>
    <dbReference type="NCBI Taxonomy" id="54092"/>
    <lineage>
        <taxon>Eukaryota</taxon>
        <taxon>Fungi</taxon>
        <taxon>Dikarya</taxon>
        <taxon>Ascomycota</taxon>
        <taxon>Saccharomycotina</taxon>
        <taxon>Lipomycetes</taxon>
        <taxon>Lipomycetales</taxon>
        <taxon>Lipomycetaceae</taxon>
        <taxon>Lipomyces</taxon>
    </lineage>
</organism>
<evidence type="ECO:0000256" key="3">
    <source>
        <dbReference type="ARBA" id="ARBA00023002"/>
    </source>
</evidence>
<dbReference type="SUPFAM" id="SSF51905">
    <property type="entry name" value="FAD/NAD(P)-binding domain"/>
    <property type="match status" value="1"/>
</dbReference>
<sequence>MATKPGQFLREKRIIVAGGGIAGLAFVAALNQLWDPSLKRPEVTVFERENREASIQKDHYMLTLNGGNQDEGLVALQQLGLLDDILAHSTLNSGAIRVWGDNWKELASINPQPYGDLPAATMRITRQDLKRILVENAEKANASWRWTCTCTAAERLSSGQIRVTISDTEAGYTLTQDCDLLIAADGANSRIRASFRSHDMKWDYAGATQIGGISHLPNGLPHPVHEDYGLQMSSGEGVCCIYTPFDKETIGWALSRVEPEREAKTWPFTPEDLASLKREALKTGSMFSEPFRTVVEATDPATAFIRPAKEKQPFQHDSRLQGVVFIGDANHVLSPYEFVGANLALKDGWDLAEQICRNVSMEAAVAAYDKLSVRRAEHTIKHSHERIGFGHSTGFKWKVYKYGMAAQRAMAKR</sequence>
<accession>A0AAD7QJQ8</accession>
<keyword evidence="5" id="KW-0812">Transmembrane</keyword>
<keyword evidence="8" id="KW-1185">Reference proteome</keyword>
<proteinExistence type="predicted"/>
<feature type="transmembrane region" description="Helical" evidence="5">
    <location>
        <begin position="14"/>
        <end position="34"/>
    </location>
</feature>
<dbReference type="GO" id="GO:0004497">
    <property type="term" value="F:monooxygenase activity"/>
    <property type="evidence" value="ECO:0007669"/>
    <property type="project" value="UniProtKB-KW"/>
</dbReference>
<comment type="caution">
    <text evidence="7">The sequence shown here is derived from an EMBL/GenBank/DDBJ whole genome shotgun (WGS) entry which is preliminary data.</text>
</comment>
<dbReference type="InterPro" id="IPR036188">
    <property type="entry name" value="FAD/NAD-bd_sf"/>
</dbReference>
<evidence type="ECO:0000256" key="4">
    <source>
        <dbReference type="ARBA" id="ARBA00023033"/>
    </source>
</evidence>
<dbReference type="GeneID" id="80886275"/>
<evidence type="ECO:0000256" key="1">
    <source>
        <dbReference type="ARBA" id="ARBA00022630"/>
    </source>
</evidence>
<dbReference type="Proteomes" id="UP001217417">
    <property type="component" value="Unassembled WGS sequence"/>
</dbReference>
<dbReference type="EMBL" id="JARPMG010000016">
    <property type="protein sequence ID" value="KAJ8096454.1"/>
    <property type="molecule type" value="Genomic_DNA"/>
</dbReference>
<dbReference type="InterPro" id="IPR002938">
    <property type="entry name" value="FAD-bd"/>
</dbReference>
<keyword evidence="1" id="KW-0285">Flavoprotein</keyword>
<feature type="domain" description="FAD-binding" evidence="6">
    <location>
        <begin position="66"/>
        <end position="377"/>
    </location>
</feature>
<name>A0AAD7QJQ8_9ASCO</name>
<dbReference type="Pfam" id="PF01494">
    <property type="entry name" value="FAD_binding_3"/>
    <property type="match status" value="1"/>
</dbReference>
<dbReference type="GO" id="GO:0071949">
    <property type="term" value="F:FAD binding"/>
    <property type="evidence" value="ECO:0007669"/>
    <property type="project" value="InterPro"/>
</dbReference>
<evidence type="ECO:0000259" key="6">
    <source>
        <dbReference type="Pfam" id="PF01494"/>
    </source>
</evidence>
<dbReference type="PANTHER" id="PTHR46972">
    <property type="entry name" value="MONOOXYGENASE ASQM-RELATED"/>
    <property type="match status" value="1"/>
</dbReference>
<dbReference type="AlphaFoldDB" id="A0AAD7QJQ8"/>
<evidence type="ECO:0000256" key="2">
    <source>
        <dbReference type="ARBA" id="ARBA00022827"/>
    </source>
</evidence>